<dbReference type="GO" id="GO:0006310">
    <property type="term" value="P:DNA recombination"/>
    <property type="evidence" value="ECO:0007669"/>
    <property type="project" value="InterPro"/>
</dbReference>
<dbReference type="Proteomes" id="UP000027395">
    <property type="component" value="Plasmid pPA50"/>
</dbReference>
<keyword evidence="2" id="KW-1185">Reference proteome</keyword>
<evidence type="ECO:0008006" key="3">
    <source>
        <dbReference type="Google" id="ProtNLM"/>
    </source>
</evidence>
<evidence type="ECO:0000313" key="1">
    <source>
        <dbReference type="EMBL" id="KEI65177.1"/>
    </source>
</evidence>
<geneLocation type="plasmid" evidence="1 2">
    <name>pPA50</name>
</geneLocation>
<dbReference type="InterPro" id="IPR036614">
    <property type="entry name" value="RusA-like_sf"/>
</dbReference>
<name>A0A073CB47_PLAA1</name>
<sequence length="137" mass="15590">MIEKLIFPLPPSLNKIIASARSNPYKSAADKKAWTEDCEAICWGKTQFHSKVWLEVYWYLKRQIDPADNLPATLKPILDGMVRAEIIVDDSMKIIQPPIVTWFKVHKGESYVKVLVSDAPIYLGEPIKLPSILALRD</sequence>
<protein>
    <recommendedName>
        <fullName evidence="3">RusA</fullName>
    </recommendedName>
</protein>
<organism evidence="1 2">
    <name type="scientific">Planktothrix agardhii (strain NIVA-CYA 126/8)</name>
    <dbReference type="NCBI Taxonomy" id="388467"/>
    <lineage>
        <taxon>Bacteria</taxon>
        <taxon>Bacillati</taxon>
        <taxon>Cyanobacteriota</taxon>
        <taxon>Cyanophyceae</taxon>
        <taxon>Oscillatoriophycideae</taxon>
        <taxon>Oscillatoriales</taxon>
        <taxon>Microcoleaceae</taxon>
        <taxon>Planktothrix</taxon>
    </lineage>
</organism>
<dbReference type="HOGENOM" id="CLU_1700595_0_0_3"/>
<dbReference type="EMBL" id="CM002807">
    <property type="protein sequence ID" value="KEI65177.1"/>
    <property type="molecule type" value="Genomic_DNA"/>
</dbReference>
<accession>A0A073CB47</accession>
<dbReference type="AlphaFoldDB" id="A0A073CB47"/>
<dbReference type="PATRIC" id="fig|388467.6.peg.4767"/>
<proteinExistence type="predicted"/>
<gene>
    <name evidence="1" type="ORF">A19Y_7015</name>
</gene>
<reference evidence="1 2" key="1">
    <citation type="journal article" date="2014" name="Appl. Environ. Microbiol.">
        <title>Elucidation of insertion elements encoded on plasmids and in vitro construction of shuttle vectors from the toxic cyanobacterium Planktothrix.</title>
        <authorList>
            <person name="Christiansen G."/>
            <person name="Goesmann A."/>
            <person name="Kurmayer R."/>
        </authorList>
    </citation>
    <scope>NUCLEOTIDE SEQUENCE [LARGE SCALE GENOMIC DNA]</scope>
    <source>
        <strain evidence="1 2">NIVA-CYA 126/8</strain>
        <plasmid evidence="1">pPA50</plasmid>
    </source>
</reference>
<dbReference type="Gene3D" id="3.30.1330.70">
    <property type="entry name" value="Holliday junction resolvase RusA"/>
    <property type="match status" value="1"/>
</dbReference>
<dbReference type="GO" id="GO:0000287">
    <property type="term" value="F:magnesium ion binding"/>
    <property type="evidence" value="ECO:0007669"/>
    <property type="project" value="InterPro"/>
</dbReference>
<dbReference type="GO" id="GO:0006281">
    <property type="term" value="P:DNA repair"/>
    <property type="evidence" value="ECO:0007669"/>
    <property type="project" value="InterPro"/>
</dbReference>
<dbReference type="SUPFAM" id="SSF103084">
    <property type="entry name" value="Holliday junction resolvase RusA"/>
    <property type="match status" value="1"/>
</dbReference>
<keyword evidence="1" id="KW-0614">Plasmid</keyword>
<evidence type="ECO:0000313" key="2">
    <source>
        <dbReference type="Proteomes" id="UP000027395"/>
    </source>
</evidence>
<dbReference type="RefSeq" id="WP_042158573.1">
    <property type="nucleotide sequence ID" value="NZ_CM002807.1"/>
</dbReference>